<dbReference type="GO" id="GO:0006772">
    <property type="term" value="P:thiamine metabolic process"/>
    <property type="evidence" value="ECO:0007669"/>
    <property type="project" value="InterPro"/>
</dbReference>
<dbReference type="Pfam" id="PF04265">
    <property type="entry name" value="TPK_B1_binding"/>
    <property type="match status" value="1"/>
</dbReference>
<evidence type="ECO:0000256" key="2">
    <source>
        <dbReference type="ARBA" id="ARBA00022741"/>
    </source>
</evidence>
<dbReference type="PANTHER" id="PTHR13622:SF8">
    <property type="entry name" value="THIAMIN PYROPHOSPHOKINASE 1"/>
    <property type="match status" value="1"/>
</dbReference>
<dbReference type="PANTHER" id="PTHR13622">
    <property type="entry name" value="THIAMIN PYROPHOSPHOKINASE"/>
    <property type="match status" value="1"/>
</dbReference>
<sequence>MNASSDIVMMAKCILSNKVVMEGIGCGNVQHWHPNIYLMGSPSSCHSNSDAIDSPKADSSSSGTHAIVVLNGEQHQDIEVFKKAWNTAILRVAVDGGTNFIFDKLGKENQALPHLITGDFDSCRSDVADFFKSKGVSFHHTPNQDETDFFKCLQIVDAELKSKNMQVDRILVFGAFGHRLDHMFSNVNALIKVKAFTPSPIYLIGNHQQAFLLDSGEHHIYISDLEVIKWCGLVPVSEPVVSKTTGLKWNLDGETMEYGALISTSNEVIENHITINCDGRLLWMMGD</sequence>
<evidence type="ECO:0000256" key="3">
    <source>
        <dbReference type="ARBA" id="ARBA00022777"/>
    </source>
</evidence>
<dbReference type="SUPFAM" id="SSF63999">
    <property type="entry name" value="Thiamin pyrophosphokinase, catalytic domain"/>
    <property type="match status" value="1"/>
</dbReference>
<keyword evidence="3" id="KW-0418">Kinase</keyword>
<dbReference type="FunFam" id="2.60.120.320:FF:000001">
    <property type="entry name" value="Thiamine pyrophosphokinase"/>
    <property type="match status" value="1"/>
</dbReference>
<keyword evidence="4" id="KW-0067">ATP-binding</keyword>
<dbReference type="InterPro" id="IPR036759">
    <property type="entry name" value="TPK_catalytic_sf"/>
</dbReference>
<dbReference type="InterPro" id="IPR007371">
    <property type="entry name" value="TPK_catalytic"/>
</dbReference>
<keyword evidence="2" id="KW-0547">Nucleotide-binding</keyword>
<dbReference type="GO" id="GO:0004788">
    <property type="term" value="F:thiamine diphosphokinase activity"/>
    <property type="evidence" value="ECO:0007669"/>
    <property type="project" value="InterPro"/>
</dbReference>
<dbReference type="InterPro" id="IPR036371">
    <property type="entry name" value="TPK_B1-bd_sf"/>
</dbReference>
<dbReference type="GO" id="GO:0030975">
    <property type="term" value="F:thiamine binding"/>
    <property type="evidence" value="ECO:0007669"/>
    <property type="project" value="InterPro"/>
</dbReference>
<dbReference type="OrthoDB" id="25149at2759"/>
<evidence type="ECO:0000313" key="6">
    <source>
        <dbReference type="EMBL" id="KAF6032982.1"/>
    </source>
</evidence>
<gene>
    <name evidence="6" type="ORF">EB796_008684</name>
</gene>
<proteinExistence type="predicted"/>
<evidence type="ECO:0000256" key="4">
    <source>
        <dbReference type="ARBA" id="ARBA00022840"/>
    </source>
</evidence>
<name>A0A7J7K2X1_BUGNE</name>
<dbReference type="GO" id="GO:0005524">
    <property type="term" value="F:ATP binding"/>
    <property type="evidence" value="ECO:0007669"/>
    <property type="project" value="UniProtKB-KW"/>
</dbReference>
<evidence type="ECO:0000259" key="5">
    <source>
        <dbReference type="SMART" id="SM00983"/>
    </source>
</evidence>
<protein>
    <submittedName>
        <fullName evidence="6">TPK1</fullName>
    </submittedName>
</protein>
<dbReference type="Proteomes" id="UP000593567">
    <property type="component" value="Unassembled WGS sequence"/>
</dbReference>
<dbReference type="GO" id="GO:0009229">
    <property type="term" value="P:thiamine diphosphate biosynthetic process"/>
    <property type="evidence" value="ECO:0007669"/>
    <property type="project" value="InterPro"/>
</dbReference>
<dbReference type="EMBL" id="VXIV02001464">
    <property type="protein sequence ID" value="KAF6032982.1"/>
    <property type="molecule type" value="Genomic_DNA"/>
</dbReference>
<evidence type="ECO:0000313" key="7">
    <source>
        <dbReference type="Proteomes" id="UP000593567"/>
    </source>
</evidence>
<organism evidence="6 7">
    <name type="scientific">Bugula neritina</name>
    <name type="common">Brown bryozoan</name>
    <name type="synonym">Sertularia neritina</name>
    <dbReference type="NCBI Taxonomy" id="10212"/>
    <lineage>
        <taxon>Eukaryota</taxon>
        <taxon>Metazoa</taxon>
        <taxon>Spiralia</taxon>
        <taxon>Lophotrochozoa</taxon>
        <taxon>Bryozoa</taxon>
        <taxon>Gymnolaemata</taxon>
        <taxon>Cheilostomatida</taxon>
        <taxon>Flustrina</taxon>
        <taxon>Buguloidea</taxon>
        <taxon>Bugulidae</taxon>
        <taxon>Bugula</taxon>
    </lineage>
</organism>
<dbReference type="Gene3D" id="3.40.50.10240">
    <property type="entry name" value="Thiamin pyrophosphokinase, catalytic domain"/>
    <property type="match status" value="1"/>
</dbReference>
<dbReference type="Gene3D" id="2.60.120.320">
    <property type="entry name" value="Thiamin pyrophosphokinase, thiamin-binding domain"/>
    <property type="match status" value="1"/>
</dbReference>
<evidence type="ECO:0000256" key="1">
    <source>
        <dbReference type="ARBA" id="ARBA00022679"/>
    </source>
</evidence>
<dbReference type="SMART" id="SM00983">
    <property type="entry name" value="TPK_B1_binding"/>
    <property type="match status" value="1"/>
</dbReference>
<accession>A0A7J7K2X1</accession>
<feature type="domain" description="Thiamin pyrophosphokinase thiamin-binding" evidence="5">
    <location>
        <begin position="216"/>
        <end position="282"/>
    </location>
</feature>
<dbReference type="NCBIfam" id="TIGR01378">
    <property type="entry name" value="thi_PPkinase"/>
    <property type="match status" value="1"/>
</dbReference>
<keyword evidence="7" id="KW-1185">Reference proteome</keyword>
<dbReference type="Pfam" id="PF04263">
    <property type="entry name" value="TPK_catalytic"/>
    <property type="match status" value="1"/>
</dbReference>
<reference evidence="6" key="1">
    <citation type="submission" date="2020-06" db="EMBL/GenBank/DDBJ databases">
        <title>Draft genome of Bugula neritina, a colonial animal packing powerful symbionts and potential medicines.</title>
        <authorList>
            <person name="Rayko M."/>
        </authorList>
    </citation>
    <scope>NUCLEOTIDE SEQUENCE [LARGE SCALE GENOMIC DNA]</scope>
    <source>
        <strain evidence="6">Kwan_BN1</strain>
    </source>
</reference>
<comment type="caution">
    <text evidence="6">The sequence shown here is derived from an EMBL/GenBank/DDBJ whole genome shotgun (WGS) entry which is preliminary data.</text>
</comment>
<keyword evidence="1" id="KW-0808">Transferase</keyword>
<dbReference type="InterPro" id="IPR007373">
    <property type="entry name" value="Thiamin_PyroPKinase_B1-bd"/>
</dbReference>
<dbReference type="SUPFAM" id="SSF63862">
    <property type="entry name" value="Thiamin pyrophosphokinase, substrate-binding domain"/>
    <property type="match status" value="1"/>
</dbReference>
<dbReference type="AlphaFoldDB" id="A0A7J7K2X1"/>
<dbReference type="GO" id="GO:0016301">
    <property type="term" value="F:kinase activity"/>
    <property type="evidence" value="ECO:0007669"/>
    <property type="project" value="UniProtKB-KW"/>
</dbReference>
<dbReference type="InterPro" id="IPR006282">
    <property type="entry name" value="Thi_PPkinase"/>
</dbReference>
<dbReference type="CDD" id="cd07995">
    <property type="entry name" value="TPK"/>
    <property type="match status" value="1"/>
</dbReference>